<dbReference type="PANTHER" id="PTHR10974">
    <property type="entry name" value="FI08016P-RELATED"/>
    <property type="match status" value="1"/>
</dbReference>
<dbReference type="AlphaFoldDB" id="A0AAW0WPC2"/>
<dbReference type="Proteomes" id="UP001445076">
    <property type="component" value="Unassembled WGS sequence"/>
</dbReference>
<dbReference type="GO" id="GO:0005615">
    <property type="term" value="C:extracellular space"/>
    <property type="evidence" value="ECO:0007669"/>
    <property type="project" value="TreeGrafter"/>
</dbReference>
<evidence type="ECO:0000313" key="1">
    <source>
        <dbReference type="EMBL" id="KAK8729293.1"/>
    </source>
</evidence>
<dbReference type="PANTHER" id="PTHR10974:SF73">
    <property type="entry name" value="FI21235P1"/>
    <property type="match status" value="1"/>
</dbReference>
<protein>
    <recommendedName>
        <fullName evidence="3">Vitellogenin</fullName>
    </recommendedName>
</protein>
<organism evidence="1 2">
    <name type="scientific">Cherax quadricarinatus</name>
    <name type="common">Australian red claw crayfish</name>
    <dbReference type="NCBI Taxonomy" id="27406"/>
    <lineage>
        <taxon>Eukaryota</taxon>
        <taxon>Metazoa</taxon>
        <taxon>Ecdysozoa</taxon>
        <taxon>Arthropoda</taxon>
        <taxon>Crustacea</taxon>
        <taxon>Multicrustacea</taxon>
        <taxon>Malacostraca</taxon>
        <taxon>Eumalacostraca</taxon>
        <taxon>Eucarida</taxon>
        <taxon>Decapoda</taxon>
        <taxon>Pleocyemata</taxon>
        <taxon>Astacidea</taxon>
        <taxon>Parastacoidea</taxon>
        <taxon>Parastacidae</taxon>
        <taxon>Cherax</taxon>
    </lineage>
</organism>
<feature type="non-terminal residue" evidence="1">
    <location>
        <position position="1"/>
    </location>
</feature>
<gene>
    <name evidence="1" type="ORF">OTU49_008748</name>
</gene>
<dbReference type="Pfam" id="PF02995">
    <property type="entry name" value="DUF229"/>
    <property type="match status" value="1"/>
</dbReference>
<sequence>RFTTIRGTQQGKQEERLPFMALVLPKVLKDTYPSAADNVRMNVHRLTTPFDLYPTMQDVLHFSGARLGQVTERGISLFSQIPTSRTCVDAFIEPHWCACLSWERVGVEEQRVQRAAHALVHYINTYTAPQRALCHELTIQKITWAGKLLPTKGLLTYKKNADVDGFVPDLTDETEVSEVVYQVHLHTSPGHAHFEASLSYNIRLDTFSVKMEDVSRTNKYGDQPHCVRNSHPHLRKFCYCREPPPPPPHDKT</sequence>
<evidence type="ECO:0008006" key="3">
    <source>
        <dbReference type="Google" id="ProtNLM"/>
    </source>
</evidence>
<reference evidence="1 2" key="1">
    <citation type="journal article" date="2024" name="BMC Genomics">
        <title>Genome assembly of redclaw crayfish (Cherax quadricarinatus) provides insights into its immune adaptation and hypoxia tolerance.</title>
        <authorList>
            <person name="Liu Z."/>
            <person name="Zheng J."/>
            <person name="Li H."/>
            <person name="Fang K."/>
            <person name="Wang S."/>
            <person name="He J."/>
            <person name="Zhou D."/>
            <person name="Weng S."/>
            <person name="Chi M."/>
            <person name="Gu Z."/>
            <person name="He J."/>
            <person name="Li F."/>
            <person name="Wang M."/>
        </authorList>
    </citation>
    <scope>NUCLEOTIDE SEQUENCE [LARGE SCALE GENOMIC DNA]</scope>
    <source>
        <strain evidence="1">ZL_2023a</strain>
    </source>
</reference>
<dbReference type="EMBL" id="JARKIK010000068">
    <property type="protein sequence ID" value="KAK8729293.1"/>
    <property type="molecule type" value="Genomic_DNA"/>
</dbReference>
<comment type="caution">
    <text evidence="1">The sequence shown here is derived from an EMBL/GenBank/DDBJ whole genome shotgun (WGS) entry which is preliminary data.</text>
</comment>
<accession>A0AAW0WPC2</accession>
<dbReference type="InterPro" id="IPR004245">
    <property type="entry name" value="DUF229"/>
</dbReference>
<proteinExistence type="predicted"/>
<name>A0AAW0WPC2_CHEQU</name>
<keyword evidence="2" id="KW-1185">Reference proteome</keyword>
<evidence type="ECO:0000313" key="2">
    <source>
        <dbReference type="Proteomes" id="UP001445076"/>
    </source>
</evidence>